<organism evidence="1 2">
    <name type="scientific">Clunio marinus</name>
    <dbReference type="NCBI Taxonomy" id="568069"/>
    <lineage>
        <taxon>Eukaryota</taxon>
        <taxon>Metazoa</taxon>
        <taxon>Ecdysozoa</taxon>
        <taxon>Arthropoda</taxon>
        <taxon>Hexapoda</taxon>
        <taxon>Insecta</taxon>
        <taxon>Pterygota</taxon>
        <taxon>Neoptera</taxon>
        <taxon>Endopterygota</taxon>
        <taxon>Diptera</taxon>
        <taxon>Nematocera</taxon>
        <taxon>Chironomoidea</taxon>
        <taxon>Chironomidae</taxon>
        <taxon>Clunio</taxon>
    </lineage>
</organism>
<evidence type="ECO:0000313" key="1">
    <source>
        <dbReference type="EMBL" id="CRL04236.1"/>
    </source>
</evidence>
<proteinExistence type="predicted"/>
<dbReference type="EMBL" id="CVRI01000063">
    <property type="protein sequence ID" value="CRL04236.1"/>
    <property type="molecule type" value="Genomic_DNA"/>
</dbReference>
<dbReference type="AlphaFoldDB" id="A0A1J1IXD8"/>
<protein>
    <submittedName>
        <fullName evidence="1">CLUMA_CG017339, isoform A</fullName>
    </submittedName>
</protein>
<gene>
    <name evidence="1" type="ORF">CLUMA_CG017339</name>
</gene>
<reference evidence="1 2" key="1">
    <citation type="submission" date="2015-04" db="EMBL/GenBank/DDBJ databases">
        <authorList>
            <person name="Syromyatnikov M.Y."/>
            <person name="Popov V.N."/>
        </authorList>
    </citation>
    <scope>NUCLEOTIDE SEQUENCE [LARGE SCALE GENOMIC DNA]</scope>
</reference>
<dbReference type="Proteomes" id="UP000183832">
    <property type="component" value="Unassembled WGS sequence"/>
</dbReference>
<evidence type="ECO:0000313" key="2">
    <source>
        <dbReference type="Proteomes" id="UP000183832"/>
    </source>
</evidence>
<accession>A0A1J1IXD8</accession>
<sequence>MENGDIVYYLLLEIVYCDPIAFSFETLSMAIIVSLLNADVGKVPLTQQKFSQKKIFPHF</sequence>
<keyword evidence="2" id="KW-1185">Reference proteome</keyword>
<name>A0A1J1IXD8_9DIPT</name>